<sequence>MWRHRAARGLLLLKKEMGLYQLTRDIIVMIRVCKMFRRSLRGFREYQIIETGHRKHPIFSFWDKKKQGRITFDTMAFVAEEGHFPPSAIEITLKKPSWRTKEEIQDLAKSTTSSDLFLAQSSLCVTTRLTGHGPRSRFGRRRVVIKKGQRGNSFYFIYLGKVAITDDEDGSSAFLDPHPTLLRKGRSFGEVALLSSSMRKATVVCLEEVEFLVVDKEDFFANKLDVELEKDAQYRFQFFRKMDLFQSWPKEKLWQLVGFGKVEKFSFGQLISKDFIESATIVFVCKGSCEILRLIDLGKSFSYYKWIWQHLEFQYNKPLKTPAFEPSPMERFKEFQIKSYPVQDFSALKLLHLQKAQQKQRTSIRLNETSMTDLPKTFGSKIICKSDYPVRNPVIDPITGRLVEEACVGTYMKIHNVEQGEIVGLHLISLPSITRDTRTLILVSLGAEVIRVKTDRFEELIDNETREKLAKYYMEYPSDEELCQHFLQENSWNIFRKDLVRLLVEPRQRSMFIPQRSKKTKPSDMNSVILNLSDLNKTNTTSYPIFKAPSKHLPPLRIVQSIIPPRPQIQELLPQYKNAGVLM</sequence>
<name>A0ABM0IEM0_ECHTE</name>
<organism evidence="2 3">
    <name type="scientific">Echinops telfairi</name>
    <name type="common">Lesser hedgehog tenrec</name>
    <dbReference type="NCBI Taxonomy" id="9371"/>
    <lineage>
        <taxon>Eukaryota</taxon>
        <taxon>Metazoa</taxon>
        <taxon>Chordata</taxon>
        <taxon>Craniata</taxon>
        <taxon>Vertebrata</taxon>
        <taxon>Euteleostomi</taxon>
        <taxon>Mammalia</taxon>
        <taxon>Eutheria</taxon>
        <taxon>Afrotheria</taxon>
        <taxon>Tenrecidae</taxon>
        <taxon>Tenrecinae</taxon>
        <taxon>Echinops</taxon>
    </lineage>
</organism>
<evidence type="ECO:0000313" key="3">
    <source>
        <dbReference type="RefSeq" id="XP_004698306.1"/>
    </source>
</evidence>
<dbReference type="InterPro" id="IPR018490">
    <property type="entry name" value="cNMP-bd_dom_sf"/>
</dbReference>
<dbReference type="Gene3D" id="2.60.120.10">
    <property type="entry name" value="Jelly Rolls"/>
    <property type="match status" value="2"/>
</dbReference>
<dbReference type="RefSeq" id="XP_004698306.1">
    <property type="nucleotide sequence ID" value="XM_004698249.1"/>
</dbReference>
<dbReference type="SMART" id="SM00100">
    <property type="entry name" value="cNMP"/>
    <property type="match status" value="1"/>
</dbReference>
<dbReference type="GeneID" id="101641575"/>
<dbReference type="SUPFAM" id="SSF51206">
    <property type="entry name" value="cAMP-binding domain-like"/>
    <property type="match status" value="2"/>
</dbReference>
<evidence type="ECO:0000259" key="1">
    <source>
        <dbReference type="PROSITE" id="PS50042"/>
    </source>
</evidence>
<dbReference type="Pfam" id="PF00027">
    <property type="entry name" value="cNMP_binding"/>
    <property type="match status" value="1"/>
</dbReference>
<dbReference type="PROSITE" id="PS50042">
    <property type="entry name" value="CNMP_BINDING_3"/>
    <property type="match status" value="1"/>
</dbReference>
<dbReference type="PANTHER" id="PTHR23011">
    <property type="entry name" value="CYCLIC NUCLEOTIDE-BINDING DOMAIN CONTAINING PROTEIN"/>
    <property type="match status" value="1"/>
</dbReference>
<gene>
    <name evidence="3" type="primary">CNBD2</name>
</gene>
<dbReference type="Proteomes" id="UP000694863">
    <property type="component" value="Unplaced"/>
</dbReference>
<dbReference type="InterPro" id="IPR014710">
    <property type="entry name" value="RmlC-like_jellyroll"/>
</dbReference>
<dbReference type="PANTHER" id="PTHR23011:SF43">
    <property type="entry name" value="CYCLIC NUCLEOTIDE-BINDING DOMAIN-CONTAINING PROTEIN 2"/>
    <property type="match status" value="1"/>
</dbReference>
<proteinExistence type="predicted"/>
<dbReference type="InterPro" id="IPR000595">
    <property type="entry name" value="cNMP-bd_dom"/>
</dbReference>
<reference evidence="3" key="1">
    <citation type="submission" date="2025-08" db="UniProtKB">
        <authorList>
            <consortium name="RefSeq"/>
        </authorList>
    </citation>
    <scope>IDENTIFICATION</scope>
</reference>
<feature type="domain" description="Cyclic nucleotide-binding" evidence="1">
    <location>
        <begin position="144"/>
        <end position="219"/>
    </location>
</feature>
<accession>A0ABM0IEM0</accession>
<protein>
    <submittedName>
        <fullName evidence="3">Cyclic nucleotide-binding domain-containing protein 2</fullName>
    </submittedName>
</protein>
<dbReference type="PROSITE" id="PS00888">
    <property type="entry name" value="CNMP_BINDING_1"/>
    <property type="match status" value="1"/>
</dbReference>
<dbReference type="InterPro" id="IPR018488">
    <property type="entry name" value="cNMP-bd_CS"/>
</dbReference>
<dbReference type="CDD" id="cd00038">
    <property type="entry name" value="CAP_ED"/>
    <property type="match status" value="1"/>
</dbReference>
<keyword evidence="2" id="KW-1185">Reference proteome</keyword>
<evidence type="ECO:0000313" key="2">
    <source>
        <dbReference type="Proteomes" id="UP000694863"/>
    </source>
</evidence>